<dbReference type="CDD" id="cd07034">
    <property type="entry name" value="TPP_PYR_PFOR_IOR-alpha_like"/>
    <property type="match status" value="1"/>
</dbReference>
<dbReference type="Pfam" id="PF17147">
    <property type="entry name" value="PFOR_II"/>
    <property type="match status" value="1"/>
</dbReference>
<protein>
    <submittedName>
        <fullName evidence="4">Pyruvate flavodoxin/ferredoxin oxidoreductase domain protein</fullName>
    </submittedName>
</protein>
<dbReference type="FunFam" id="3.40.50.970:FF:000022">
    <property type="entry name" value="2-oxoglutarate ferredoxin oxidoreductase alpha subunit"/>
    <property type="match status" value="1"/>
</dbReference>
<dbReference type="Pfam" id="PF01855">
    <property type="entry name" value="POR_N"/>
    <property type="match status" value="1"/>
</dbReference>
<keyword evidence="5" id="KW-1185">Reference proteome</keyword>
<dbReference type="GO" id="GO:0016491">
    <property type="term" value="F:oxidoreductase activity"/>
    <property type="evidence" value="ECO:0007669"/>
    <property type="project" value="UniProtKB-KW"/>
</dbReference>
<dbReference type="InterPro" id="IPR002880">
    <property type="entry name" value="Pyrv_Fd/Flavodoxin_OxRdtase_N"/>
</dbReference>
<dbReference type="SUPFAM" id="SSF52922">
    <property type="entry name" value="TK C-terminal domain-like"/>
    <property type="match status" value="1"/>
</dbReference>
<feature type="domain" description="Pyruvate:ferredoxin oxidoreductase core" evidence="3">
    <location>
        <begin position="277"/>
        <end position="370"/>
    </location>
</feature>
<dbReference type="OrthoDB" id="9794954at2"/>
<proteinExistence type="predicted"/>
<reference evidence="4 5" key="1">
    <citation type="submission" date="2009-02" db="EMBL/GenBank/DDBJ databases">
        <title>Sequencing of the draft genome and assembly of Dethiobacter alkaliphilus AHT 1.</title>
        <authorList>
            <consortium name="US DOE Joint Genome Institute (JGI-PGF)"/>
            <person name="Lucas S."/>
            <person name="Copeland A."/>
            <person name="Lapidus A."/>
            <person name="Glavina del Rio T."/>
            <person name="Dalin E."/>
            <person name="Tice H."/>
            <person name="Bruce D."/>
            <person name="Goodwin L."/>
            <person name="Pitluck S."/>
            <person name="Larimer F."/>
            <person name="Land M.L."/>
            <person name="Hauser L."/>
            <person name="Muyzer G."/>
        </authorList>
    </citation>
    <scope>NUCLEOTIDE SEQUENCE [LARGE SCALE GENOMIC DNA]</scope>
    <source>
        <strain evidence="4 5">AHT 1</strain>
    </source>
</reference>
<dbReference type="SUPFAM" id="SSF52518">
    <property type="entry name" value="Thiamin diphosphate-binding fold (THDP-binding)"/>
    <property type="match status" value="1"/>
</dbReference>
<dbReference type="InterPro" id="IPR052368">
    <property type="entry name" value="2-oxoacid_oxidoreductase"/>
</dbReference>
<dbReference type="Gene3D" id="3.40.50.970">
    <property type="match status" value="1"/>
</dbReference>
<dbReference type="EMBL" id="ACJM01000002">
    <property type="protein sequence ID" value="EEG78518.1"/>
    <property type="molecule type" value="Genomic_DNA"/>
</dbReference>
<name>C0GDN5_DETAL</name>
<evidence type="ECO:0000256" key="1">
    <source>
        <dbReference type="ARBA" id="ARBA00023002"/>
    </source>
</evidence>
<evidence type="ECO:0000259" key="2">
    <source>
        <dbReference type="Pfam" id="PF01855"/>
    </source>
</evidence>
<dbReference type="eggNOG" id="COG0674">
    <property type="taxonomic scope" value="Bacteria"/>
</dbReference>
<accession>C0GDN5</accession>
<dbReference type="PANTHER" id="PTHR43088:SF1">
    <property type="entry name" value="SUBUNIT OF PYRUVATE:FLAVODOXIN OXIDOREDUCTASE"/>
    <property type="match status" value="1"/>
</dbReference>
<dbReference type="InterPro" id="IPR009014">
    <property type="entry name" value="Transketo_C/PFOR_II"/>
</dbReference>
<gene>
    <name evidence="4" type="ORF">DealDRAFT_0448</name>
</gene>
<evidence type="ECO:0000259" key="3">
    <source>
        <dbReference type="Pfam" id="PF17147"/>
    </source>
</evidence>
<feature type="domain" description="Pyruvate flavodoxin/ferredoxin oxidoreductase pyrimidine binding" evidence="2">
    <location>
        <begin position="19"/>
        <end position="250"/>
    </location>
</feature>
<keyword evidence="1" id="KW-0560">Oxidoreductase</keyword>
<keyword evidence="4" id="KW-0670">Pyruvate</keyword>
<evidence type="ECO:0000313" key="4">
    <source>
        <dbReference type="EMBL" id="EEG78518.1"/>
    </source>
</evidence>
<dbReference type="AlphaFoldDB" id="C0GDN5"/>
<comment type="caution">
    <text evidence="4">The sequence shown here is derived from an EMBL/GenBank/DDBJ whole genome shotgun (WGS) entry which is preliminary data.</text>
</comment>
<dbReference type="RefSeq" id="WP_008514452.1">
    <property type="nucleotide sequence ID" value="NZ_ACJM01000002.1"/>
</dbReference>
<dbReference type="STRING" id="555088.DealDRAFT_0448"/>
<organism evidence="4 5">
    <name type="scientific">Dethiobacter alkaliphilus AHT 1</name>
    <dbReference type="NCBI Taxonomy" id="555088"/>
    <lineage>
        <taxon>Bacteria</taxon>
        <taxon>Bacillati</taxon>
        <taxon>Bacillota</taxon>
        <taxon>Dethiobacteria</taxon>
        <taxon>Dethiobacterales</taxon>
        <taxon>Dethiobacteraceae</taxon>
        <taxon>Dethiobacter</taxon>
    </lineage>
</organism>
<dbReference type="Proteomes" id="UP000006443">
    <property type="component" value="Unassembled WGS sequence"/>
</dbReference>
<dbReference type="NCBIfam" id="NF006412">
    <property type="entry name" value="PRK08659.1"/>
    <property type="match status" value="1"/>
</dbReference>
<sequence>MTEKKKKQLMQGNEACAAGALYAGASFYAGYPITPSTEIAEIMAKRLPERGGRFIQMEDEIASIAACIGASLTGVKSFTATSGPGFSLMQENLGYAIMTEVPCVVVNVQRMGPSTGSPTAPGQGDVMQARWGTHGDHEIVVLTPGGVEETFSLTVKAFNLAEMLRTPVILLMDEVVGHMREGAVLPDPGEMEVVNRKEPDVAAKDYLPYSAGEDGVPTLASFGTGYRYHVTGLFHDERGFPTGKPELIDAQIRRLRDKILKNKDKLTFYEEYLTDDAEIVVVSYGGSARSARAAVREAREAGIKVGMLRLITLWPFPDEAVRKVCGNAKTVITAEMNLGQVHNEVCRLIPKGARGISVSHVDGTLIPPQKILSVIKEAAE</sequence>
<evidence type="ECO:0000313" key="5">
    <source>
        <dbReference type="Proteomes" id="UP000006443"/>
    </source>
</evidence>
<dbReference type="InterPro" id="IPR029061">
    <property type="entry name" value="THDP-binding"/>
</dbReference>
<dbReference type="InterPro" id="IPR033412">
    <property type="entry name" value="PFOR_II"/>
</dbReference>
<dbReference type="PANTHER" id="PTHR43088">
    <property type="entry name" value="SUBUNIT OF PYRUVATE:FLAVODOXIN OXIDOREDUCTASE-RELATED"/>
    <property type="match status" value="1"/>
</dbReference>
<dbReference type="Gene3D" id="3.40.50.920">
    <property type="match status" value="1"/>
</dbReference>